<evidence type="ECO:0000259" key="12">
    <source>
        <dbReference type="PROSITE" id="PS50928"/>
    </source>
</evidence>
<evidence type="ECO:0000256" key="3">
    <source>
        <dbReference type="ARBA" id="ARBA00022448"/>
    </source>
</evidence>
<keyword evidence="7 9" id="KW-1133">Transmembrane helix</keyword>
<gene>
    <name evidence="13" type="primary">pstC</name>
    <name evidence="13" type="ORF">DQ384_13575</name>
</gene>
<evidence type="ECO:0000256" key="4">
    <source>
        <dbReference type="ARBA" id="ARBA00022475"/>
    </source>
</evidence>
<feature type="transmembrane region" description="Helical" evidence="9">
    <location>
        <begin position="339"/>
        <end position="362"/>
    </location>
</feature>
<dbReference type="PANTHER" id="PTHR30425:SF1">
    <property type="entry name" value="PHOSPHATE TRANSPORT SYSTEM PERMEASE PROTEIN PSTC"/>
    <property type="match status" value="1"/>
</dbReference>
<feature type="transmembrane region" description="Helical" evidence="9">
    <location>
        <begin position="83"/>
        <end position="105"/>
    </location>
</feature>
<dbReference type="Proteomes" id="UP000253094">
    <property type="component" value="Unassembled WGS sequence"/>
</dbReference>
<evidence type="ECO:0000256" key="8">
    <source>
        <dbReference type="ARBA" id="ARBA00023136"/>
    </source>
</evidence>
<dbReference type="InterPro" id="IPR011864">
    <property type="entry name" value="Phosphate_PstC"/>
</dbReference>
<dbReference type="PANTHER" id="PTHR30425">
    <property type="entry name" value="PHOSPHATE TRANSPORT SYSTEM PERMEASE PROTEIN PST"/>
    <property type="match status" value="1"/>
</dbReference>
<dbReference type="GO" id="GO:0006817">
    <property type="term" value="P:phosphate ion transport"/>
    <property type="evidence" value="ECO:0007669"/>
    <property type="project" value="UniProtKB-KW"/>
</dbReference>
<dbReference type="NCBIfam" id="TIGR02138">
    <property type="entry name" value="phosphate_pstC"/>
    <property type="match status" value="1"/>
</dbReference>
<feature type="transmembrane region" description="Helical" evidence="9">
    <location>
        <begin position="224"/>
        <end position="243"/>
    </location>
</feature>
<organism evidence="13 14">
    <name type="scientific">Sphaerisporangium album</name>
    <dbReference type="NCBI Taxonomy" id="509200"/>
    <lineage>
        <taxon>Bacteria</taxon>
        <taxon>Bacillati</taxon>
        <taxon>Actinomycetota</taxon>
        <taxon>Actinomycetes</taxon>
        <taxon>Streptosporangiales</taxon>
        <taxon>Streptosporangiaceae</taxon>
        <taxon>Sphaerisporangium</taxon>
    </lineage>
</organism>
<dbReference type="OrthoDB" id="9785113at2"/>
<dbReference type="GO" id="GO:0005886">
    <property type="term" value="C:plasma membrane"/>
    <property type="evidence" value="ECO:0007669"/>
    <property type="project" value="UniProtKB-SubCell"/>
</dbReference>
<accession>A0A367FKR3</accession>
<feature type="transmembrane region" description="Helical" evidence="9">
    <location>
        <begin position="125"/>
        <end position="158"/>
    </location>
</feature>
<keyword evidence="4 10" id="KW-1003">Cell membrane</keyword>
<evidence type="ECO:0000256" key="10">
    <source>
        <dbReference type="RuleBase" id="RU363054"/>
    </source>
</evidence>
<comment type="similarity">
    <text evidence="2 10">Belongs to the binding-protein-dependent transport system permease family. CysTW subfamily.</text>
</comment>
<name>A0A367FKR3_9ACTN</name>
<comment type="subcellular location">
    <subcellularLocation>
        <location evidence="1 9">Cell membrane</location>
        <topology evidence="1 9">Multi-pass membrane protein</topology>
    </subcellularLocation>
</comment>
<dbReference type="SUPFAM" id="SSF161098">
    <property type="entry name" value="MetI-like"/>
    <property type="match status" value="1"/>
</dbReference>
<comment type="caution">
    <text evidence="13">The sequence shown here is derived from an EMBL/GenBank/DDBJ whole genome shotgun (WGS) entry which is preliminary data.</text>
</comment>
<evidence type="ECO:0000313" key="13">
    <source>
        <dbReference type="EMBL" id="RCG30976.1"/>
    </source>
</evidence>
<feature type="compositionally biased region" description="Polar residues" evidence="11">
    <location>
        <begin position="38"/>
        <end position="47"/>
    </location>
</feature>
<keyword evidence="14" id="KW-1185">Reference proteome</keyword>
<feature type="domain" description="ABC transmembrane type-1" evidence="12">
    <location>
        <begin position="133"/>
        <end position="358"/>
    </location>
</feature>
<evidence type="ECO:0000256" key="1">
    <source>
        <dbReference type="ARBA" id="ARBA00004651"/>
    </source>
</evidence>
<protein>
    <recommendedName>
        <fullName evidence="10">Phosphate transport system permease protein</fullName>
    </recommendedName>
</protein>
<dbReference type="GO" id="GO:0005315">
    <property type="term" value="F:phosphate transmembrane transporter activity"/>
    <property type="evidence" value="ECO:0007669"/>
    <property type="project" value="InterPro"/>
</dbReference>
<evidence type="ECO:0000256" key="7">
    <source>
        <dbReference type="ARBA" id="ARBA00022989"/>
    </source>
</evidence>
<dbReference type="InterPro" id="IPR051124">
    <property type="entry name" value="Phosphate_Transport_Permease"/>
</dbReference>
<keyword evidence="6 9" id="KW-0812">Transmembrane</keyword>
<sequence length="371" mass="38762">MSDTCGGPRATCRDHATAVRIRRGIAGDSAPADEEIDVQTTDPQGSVPSDVPEPPPHADEPRKLEARLTDADRVYRAVVSSGAAATLLLITLIGVFLLIGAWPALKEAGFSFLTEKVWTPDGQPPRFGVAAMMFGTFVSAVVAMAITVPVAVCTSLFINEYAPRAVRRSLTSLVDLMAAIPSLIFAIWGLFFLVPALAPIEDWVVAQFGGWLPLAEASATGGSLFNAGLIVACMTIPITTSIIREVLAQAPRHECEGALALGGTRWGMITSVVLPFGKGGIIGGSMLGLGRALGETLAATLILSIAFEIKPRILENGGITVASGIAIEFRDAKEMGLSALMAAGLALFIVTFAINFLAAMVVSRSRSGAST</sequence>
<comment type="caution">
    <text evidence="10">Lacks conserved residue(s) required for the propagation of feature annotation.</text>
</comment>
<dbReference type="Gene3D" id="1.10.3720.10">
    <property type="entry name" value="MetI-like"/>
    <property type="match status" value="1"/>
</dbReference>
<evidence type="ECO:0000256" key="11">
    <source>
        <dbReference type="SAM" id="MobiDB-lite"/>
    </source>
</evidence>
<evidence type="ECO:0000256" key="2">
    <source>
        <dbReference type="ARBA" id="ARBA00007069"/>
    </source>
</evidence>
<dbReference type="PROSITE" id="PS50928">
    <property type="entry name" value="ABC_TM1"/>
    <property type="match status" value="1"/>
</dbReference>
<evidence type="ECO:0000313" key="14">
    <source>
        <dbReference type="Proteomes" id="UP000253094"/>
    </source>
</evidence>
<keyword evidence="5 10" id="KW-0592">Phosphate transport</keyword>
<feature type="transmembrane region" description="Helical" evidence="9">
    <location>
        <begin position="170"/>
        <end position="194"/>
    </location>
</feature>
<dbReference type="EMBL" id="QOIL01000006">
    <property type="protein sequence ID" value="RCG30976.1"/>
    <property type="molecule type" value="Genomic_DNA"/>
</dbReference>
<evidence type="ECO:0000256" key="9">
    <source>
        <dbReference type="RuleBase" id="RU363032"/>
    </source>
</evidence>
<dbReference type="InterPro" id="IPR000515">
    <property type="entry name" value="MetI-like"/>
</dbReference>
<dbReference type="AlphaFoldDB" id="A0A367FKR3"/>
<dbReference type="InterPro" id="IPR035906">
    <property type="entry name" value="MetI-like_sf"/>
</dbReference>
<evidence type="ECO:0000256" key="5">
    <source>
        <dbReference type="ARBA" id="ARBA00022592"/>
    </source>
</evidence>
<dbReference type="CDD" id="cd06261">
    <property type="entry name" value="TM_PBP2"/>
    <property type="match status" value="1"/>
</dbReference>
<keyword evidence="3 9" id="KW-0813">Transport</keyword>
<comment type="function">
    <text evidence="10">Part of the binding-protein-dependent transport system for phosphate; probably responsible for the translocation of the substrate across the membrane.</text>
</comment>
<keyword evidence="8 9" id="KW-0472">Membrane</keyword>
<dbReference type="Pfam" id="PF00528">
    <property type="entry name" value="BPD_transp_1"/>
    <property type="match status" value="1"/>
</dbReference>
<evidence type="ECO:0000256" key="6">
    <source>
        <dbReference type="ARBA" id="ARBA00022692"/>
    </source>
</evidence>
<reference evidence="13 14" key="1">
    <citation type="submission" date="2018-06" db="EMBL/GenBank/DDBJ databases">
        <title>Sphaerisporangium craniellae sp. nov., isolated from a marine sponge in the South China Sea.</title>
        <authorList>
            <person name="Li L."/>
        </authorList>
    </citation>
    <scope>NUCLEOTIDE SEQUENCE [LARGE SCALE GENOMIC DNA]</scope>
    <source>
        <strain evidence="13 14">CCTCC AA 208026</strain>
    </source>
</reference>
<proteinExistence type="inferred from homology"/>
<feature type="region of interest" description="Disordered" evidence="11">
    <location>
        <begin position="23"/>
        <end position="61"/>
    </location>
</feature>